<evidence type="ECO:0000313" key="4">
    <source>
        <dbReference type="EMBL" id="GKZ20753.1"/>
    </source>
</evidence>
<dbReference type="EMBL" id="BROQ01000032">
    <property type="protein sequence ID" value="GKZ20753.1"/>
    <property type="molecule type" value="Genomic_DNA"/>
</dbReference>
<feature type="repeat" description="ANK" evidence="3">
    <location>
        <begin position="125"/>
        <end position="157"/>
    </location>
</feature>
<dbReference type="PRINTS" id="PR01415">
    <property type="entry name" value="ANKYRIN"/>
</dbReference>
<evidence type="ECO:0000256" key="1">
    <source>
        <dbReference type="ARBA" id="ARBA00022737"/>
    </source>
</evidence>
<evidence type="ECO:0000313" key="5">
    <source>
        <dbReference type="Proteomes" id="UP001143548"/>
    </source>
</evidence>
<dbReference type="SMART" id="SM00248">
    <property type="entry name" value="ANK"/>
    <property type="match status" value="12"/>
</dbReference>
<feature type="repeat" description="ANK" evidence="3">
    <location>
        <begin position="235"/>
        <end position="267"/>
    </location>
</feature>
<proteinExistence type="predicted"/>
<dbReference type="Pfam" id="PF00023">
    <property type="entry name" value="Ank"/>
    <property type="match status" value="1"/>
</dbReference>
<feature type="repeat" description="ANK" evidence="3">
    <location>
        <begin position="268"/>
        <end position="300"/>
    </location>
</feature>
<dbReference type="AlphaFoldDB" id="A0A9W5YQL6"/>
<dbReference type="PANTHER" id="PTHR24198:SF165">
    <property type="entry name" value="ANKYRIN REPEAT-CONTAINING PROTEIN-RELATED"/>
    <property type="match status" value="1"/>
</dbReference>
<sequence>MKKLTVFGSDNGVLKTDAEDEDNRLALAMACLLEEEEFVRDILALRRKARMMDGRTGIAEQLSAALDYKHAFSRCLPTQETHTRVSRMIGGRTPLSCAVEGGNTEIVRMLLENGEDVNEKDADASACTPLHWAAFNEPLANLELLLQQEVNIEAVNTDGHTPLALAARAYKPAAVDLLLEKHQPNINPRDTYGYTPLLLLANTMPEDPQDVEARQKIMRRLIEAGADMELRQGPKHRPALLVAAASGRCEDVAMLLEYGADVNARGAEGLTALDCAAIEGSVEMVQLLLDHNAKIDTQGFHKLTSLDQAIVVYDISKHSGSTAGTIFRPQIIELLLQRKPDLLLQRSESDLFDKEVTITGMAVRLGTPEMVQVLLRYPGSDVEQGPFRMSLLCWAAFNGRTDMVAMLIQQGVTLQGVDGRYGQNALSWAVFRGHQDVFTQLLQTPGFGWDDVDQLGRSALFHAAVADNGEMFEELRSRGSAVHRPDRFGLTPLFVAVQHGRENLVRKILEHHPLMQEPRDSFGRSLSWWMQSTGNDALRRTVQGYGMQLGEQAVIEESRFRSNLVIYVPLVWTEIIEGFSVVRGAESIGSAISSVSLGRAAAICW</sequence>
<dbReference type="InterPro" id="IPR036770">
    <property type="entry name" value="Ankyrin_rpt-contain_sf"/>
</dbReference>
<accession>A0A9W5YQL6</accession>
<dbReference type="PROSITE" id="PS50088">
    <property type="entry name" value="ANK_REPEAT"/>
    <property type="match status" value="4"/>
</dbReference>
<dbReference type="InterPro" id="IPR002110">
    <property type="entry name" value="Ankyrin_rpt"/>
</dbReference>
<evidence type="ECO:0000256" key="2">
    <source>
        <dbReference type="ARBA" id="ARBA00023043"/>
    </source>
</evidence>
<evidence type="ECO:0000256" key="3">
    <source>
        <dbReference type="PROSITE-ProRule" id="PRU00023"/>
    </source>
</evidence>
<dbReference type="PANTHER" id="PTHR24198">
    <property type="entry name" value="ANKYRIN REPEAT AND PROTEIN KINASE DOMAIN-CONTAINING PROTEIN"/>
    <property type="match status" value="1"/>
</dbReference>
<keyword evidence="2 3" id="KW-0040">ANK repeat</keyword>
<dbReference type="SUPFAM" id="SSF48403">
    <property type="entry name" value="Ankyrin repeat"/>
    <property type="match status" value="2"/>
</dbReference>
<dbReference type="Proteomes" id="UP001143548">
    <property type="component" value="Unassembled WGS sequence"/>
</dbReference>
<keyword evidence="1" id="KW-0677">Repeat</keyword>
<feature type="repeat" description="ANK" evidence="3">
    <location>
        <begin position="90"/>
        <end position="122"/>
    </location>
</feature>
<dbReference type="PROSITE" id="PS50297">
    <property type="entry name" value="ANK_REP_REGION"/>
    <property type="match status" value="3"/>
</dbReference>
<organism evidence="4 5">
    <name type="scientific">Aspergillus brasiliensis</name>
    <dbReference type="NCBI Taxonomy" id="319629"/>
    <lineage>
        <taxon>Eukaryota</taxon>
        <taxon>Fungi</taxon>
        <taxon>Dikarya</taxon>
        <taxon>Ascomycota</taxon>
        <taxon>Pezizomycotina</taxon>
        <taxon>Eurotiomycetes</taxon>
        <taxon>Eurotiomycetidae</taxon>
        <taxon>Eurotiales</taxon>
        <taxon>Aspergillaceae</taxon>
        <taxon>Aspergillus</taxon>
        <taxon>Aspergillus subgen. Circumdati</taxon>
    </lineage>
</organism>
<protein>
    <submittedName>
        <fullName evidence="4">Ankyrin repeat domain-containing protein 42</fullName>
    </submittedName>
</protein>
<dbReference type="Gene3D" id="1.25.40.20">
    <property type="entry name" value="Ankyrin repeat-containing domain"/>
    <property type="match status" value="3"/>
</dbReference>
<reference evidence="4" key="1">
    <citation type="submission" date="2022-07" db="EMBL/GenBank/DDBJ databases">
        <title>Taxonomy of Aspergillus series Nigri: significant species reduction supported by multi-species coalescent approaches.</title>
        <authorList>
            <person name="Bian C."/>
            <person name="Kusuya Y."/>
            <person name="Sklenar F."/>
            <person name="D'hooge E."/>
            <person name="Yaguchi T."/>
            <person name="Takahashi H."/>
            <person name="Hubka V."/>
        </authorList>
    </citation>
    <scope>NUCLEOTIDE SEQUENCE</scope>
    <source>
        <strain evidence="4">CBS 733.88</strain>
    </source>
</reference>
<name>A0A9W5YQL6_9EURO</name>
<dbReference type="Pfam" id="PF12796">
    <property type="entry name" value="Ank_2"/>
    <property type="match status" value="3"/>
</dbReference>
<gene>
    <name evidence="4" type="ORF">AbraCBS73388_006370</name>
</gene>
<comment type="caution">
    <text evidence="4">The sequence shown here is derived from an EMBL/GenBank/DDBJ whole genome shotgun (WGS) entry which is preliminary data.</text>
</comment>